<dbReference type="RefSeq" id="WP_248352484.1">
    <property type="nucleotide sequence ID" value="NZ_AP025591.1"/>
</dbReference>
<comment type="similarity">
    <text evidence="1">Belongs to the HypD family.</text>
</comment>
<keyword evidence="2" id="KW-0479">Metal-binding</keyword>
<evidence type="ECO:0000256" key="1">
    <source>
        <dbReference type="ARBA" id="ARBA00007888"/>
    </source>
</evidence>
<dbReference type="InterPro" id="IPR042244">
    <property type="entry name" value="HypD_2_sf"/>
</dbReference>
<dbReference type="InterPro" id="IPR042243">
    <property type="entry name" value="HypD_1"/>
</dbReference>
<organism evidence="4 5">
    <name type="scientific">Anaeromyxobacter oryzae</name>
    <dbReference type="NCBI Taxonomy" id="2918170"/>
    <lineage>
        <taxon>Bacteria</taxon>
        <taxon>Pseudomonadati</taxon>
        <taxon>Myxococcota</taxon>
        <taxon>Myxococcia</taxon>
        <taxon>Myxococcales</taxon>
        <taxon>Cystobacterineae</taxon>
        <taxon>Anaeromyxobacteraceae</taxon>
        <taxon>Anaeromyxobacter</taxon>
    </lineage>
</organism>
<evidence type="ECO:0000313" key="5">
    <source>
        <dbReference type="Proteomes" id="UP001162891"/>
    </source>
</evidence>
<keyword evidence="3" id="KW-0408">Iron</keyword>
<evidence type="ECO:0000313" key="4">
    <source>
        <dbReference type="EMBL" id="BDG04111.1"/>
    </source>
</evidence>
<sequence length="378" mass="40254">MAEKDLFQELKFRDPARARALAAALQHNVDAIGREVSVMHVCGSHEQAIARFGLRAVLPAGLNLIMGPGCPVCVTDGPEVDEAVALAMQGVRVCTYGDMLRLRGTAKSLADAHADGGKVEVVYSVAQAIELAQKSPGEEVVFFASGFETTAVATAAVALARPPPNFSILSVHKYVPAAMEIVAESKETNIEGYVAAGHAAIITGWEIFEPFARRTGAPVVVAGFEPLDILAALVKLTELMKEKRAEVANVYPRCVTKEGNRAAQASLWKVFRTTTGKWRGIAEVPGGNLDLTPAFAHVDARRRFAIDTRPVRDEGAEEEAKGCICGSIMLGLATPNDCALFGKTCVPESPVGACMVSSEGQCRIWHTYGGVPDLRKVG</sequence>
<accession>A0ABM7WX98</accession>
<dbReference type="PIRSF" id="PIRSF005622">
    <property type="entry name" value="Hydrgn_mat_hypD"/>
    <property type="match status" value="1"/>
</dbReference>
<dbReference type="NCBIfam" id="TIGR00075">
    <property type="entry name" value="hypD"/>
    <property type="match status" value="1"/>
</dbReference>
<evidence type="ECO:0000256" key="3">
    <source>
        <dbReference type="ARBA" id="ARBA00023004"/>
    </source>
</evidence>
<dbReference type="InterPro" id="IPR002780">
    <property type="entry name" value="Hyd_form_HypD"/>
</dbReference>
<dbReference type="EMBL" id="AP025591">
    <property type="protein sequence ID" value="BDG04111.1"/>
    <property type="molecule type" value="Genomic_DNA"/>
</dbReference>
<keyword evidence="5" id="KW-1185">Reference proteome</keyword>
<dbReference type="Gene3D" id="3.40.50.11750">
    <property type="entry name" value="HypD, alpha/beta domain 1"/>
    <property type="match status" value="2"/>
</dbReference>
<protein>
    <submittedName>
        <fullName evidence="4">Hydrogenase formation protein HypD</fullName>
    </submittedName>
</protein>
<dbReference type="PANTHER" id="PTHR30149:SF0">
    <property type="entry name" value="HYDROGENASE MATURATION FACTOR HYPD"/>
    <property type="match status" value="1"/>
</dbReference>
<dbReference type="Gene3D" id="6.10.20.100">
    <property type="match status" value="1"/>
</dbReference>
<dbReference type="Proteomes" id="UP001162891">
    <property type="component" value="Chromosome"/>
</dbReference>
<dbReference type="Pfam" id="PF01924">
    <property type="entry name" value="HypD"/>
    <property type="match status" value="1"/>
</dbReference>
<name>A0ABM7WX98_9BACT</name>
<proteinExistence type="inferred from homology"/>
<gene>
    <name evidence="4" type="ORF">AMOR_31070</name>
</gene>
<dbReference type="PANTHER" id="PTHR30149">
    <property type="entry name" value="HYDROGENASE PROTEIN ASSEMBLY PROTEIN HYPD"/>
    <property type="match status" value="1"/>
</dbReference>
<evidence type="ECO:0000256" key="2">
    <source>
        <dbReference type="ARBA" id="ARBA00022723"/>
    </source>
</evidence>
<reference evidence="5" key="1">
    <citation type="journal article" date="2022" name="Int. J. Syst. Evol. Microbiol.">
        <title>Anaeromyxobacter oryzae sp. nov., Anaeromyxobacter diazotrophicus sp. nov. and Anaeromyxobacter paludicola sp. nov., isolated from paddy soils.</title>
        <authorList>
            <person name="Itoh H."/>
            <person name="Xu Z."/>
            <person name="Mise K."/>
            <person name="Masuda Y."/>
            <person name="Ushijima N."/>
            <person name="Hayakawa C."/>
            <person name="Shiratori Y."/>
            <person name="Senoo K."/>
        </authorList>
    </citation>
    <scope>NUCLEOTIDE SEQUENCE [LARGE SCALE GENOMIC DNA]</scope>
    <source>
        <strain evidence="5">Red232</strain>
    </source>
</reference>